<name>A0A7M5XLG8_9CNID</name>
<organism evidence="2 3">
    <name type="scientific">Clytia hemisphaerica</name>
    <dbReference type="NCBI Taxonomy" id="252671"/>
    <lineage>
        <taxon>Eukaryota</taxon>
        <taxon>Metazoa</taxon>
        <taxon>Cnidaria</taxon>
        <taxon>Hydrozoa</taxon>
        <taxon>Hydroidolina</taxon>
        <taxon>Leptothecata</taxon>
        <taxon>Obeliida</taxon>
        <taxon>Clytiidae</taxon>
        <taxon>Clytia</taxon>
    </lineage>
</organism>
<proteinExistence type="predicted"/>
<keyword evidence="3" id="KW-1185">Reference proteome</keyword>
<evidence type="ECO:0000313" key="3">
    <source>
        <dbReference type="Proteomes" id="UP000594262"/>
    </source>
</evidence>
<dbReference type="AlphaFoldDB" id="A0A7M5XLG8"/>
<sequence>TSPTMDPHTAPVLCNLTTKFPDTKTQSTYHNAPKTNYPNNIIDTPIQATQQDNNRSSTTTDNLQIPPIRQTSSTNSCHEIVKDQSNNNHEKLLDQQNHIRSYHYHTLRMLKVNKQMGYLEEHTATESAPKACKSQNHKNTLQRATI</sequence>
<protein>
    <submittedName>
        <fullName evidence="2">Uncharacterized protein</fullName>
    </submittedName>
</protein>
<evidence type="ECO:0000313" key="2">
    <source>
        <dbReference type="EnsemblMetazoa" id="CLYHEMP025360.1"/>
    </source>
</evidence>
<feature type="region of interest" description="Disordered" evidence="1">
    <location>
        <begin position="50"/>
        <end position="73"/>
    </location>
</feature>
<dbReference type="Proteomes" id="UP000594262">
    <property type="component" value="Unplaced"/>
</dbReference>
<dbReference type="EnsemblMetazoa" id="CLYHEMT025360.1">
    <property type="protein sequence ID" value="CLYHEMP025360.1"/>
    <property type="gene ID" value="CLYHEMG025360"/>
</dbReference>
<reference evidence="2" key="1">
    <citation type="submission" date="2021-01" db="UniProtKB">
        <authorList>
            <consortium name="EnsemblMetazoa"/>
        </authorList>
    </citation>
    <scope>IDENTIFICATION</scope>
</reference>
<accession>A0A7M5XLG8</accession>
<evidence type="ECO:0000256" key="1">
    <source>
        <dbReference type="SAM" id="MobiDB-lite"/>
    </source>
</evidence>